<dbReference type="Proteomes" id="UP000237222">
    <property type="component" value="Unassembled WGS sequence"/>
</dbReference>
<dbReference type="InterPro" id="IPR021253">
    <property type="entry name" value="ZrgA-like"/>
</dbReference>
<dbReference type="RefSeq" id="WP_103683757.1">
    <property type="nucleotide sequence ID" value="NZ_PQGG01000016.1"/>
</dbReference>
<sequence length="193" mass="21190">MHCLRGLILLLALGVSAGLIHAEGAHHQGHSHQAHMHGKAELLVVLEGQQLDIELRSPAVNVLGFEHYTDSLEHQAQMTKVKVALTEAGALFYLGAGGCRLLDQRIDFGALAKVDDDHEGHADSDLVAEEKSAHSDVQAYYQYRCEQPDKLDSLTADIPVIFPGVELLQVEWIVNGRQGASVIDARRRDVSFR</sequence>
<reference evidence="2 3" key="1">
    <citation type="submission" date="2018-01" db="EMBL/GenBank/DDBJ databases">
        <authorList>
            <person name="Yu X.-D."/>
        </authorList>
    </citation>
    <scope>NUCLEOTIDE SEQUENCE [LARGE SCALE GENOMIC DNA]</scope>
    <source>
        <strain evidence="2 3">ZX-21</strain>
    </source>
</reference>
<evidence type="ECO:0000256" key="1">
    <source>
        <dbReference type="SAM" id="SignalP"/>
    </source>
</evidence>
<evidence type="ECO:0008006" key="4">
    <source>
        <dbReference type="Google" id="ProtNLM"/>
    </source>
</evidence>
<accession>A0A2S4HI44</accession>
<comment type="caution">
    <text evidence="2">The sequence shown here is derived from an EMBL/GenBank/DDBJ whole genome shotgun (WGS) entry which is preliminary data.</text>
</comment>
<organism evidence="2 3">
    <name type="scientific">Zhongshania marina</name>
    <dbReference type="NCBI Taxonomy" id="2304603"/>
    <lineage>
        <taxon>Bacteria</taxon>
        <taxon>Pseudomonadati</taxon>
        <taxon>Pseudomonadota</taxon>
        <taxon>Gammaproteobacteria</taxon>
        <taxon>Cellvibrionales</taxon>
        <taxon>Spongiibacteraceae</taxon>
        <taxon>Zhongshania</taxon>
    </lineage>
</organism>
<dbReference type="AlphaFoldDB" id="A0A2S4HI44"/>
<name>A0A2S4HI44_9GAMM</name>
<feature type="signal peptide" evidence="1">
    <location>
        <begin position="1"/>
        <end position="22"/>
    </location>
</feature>
<proteinExistence type="predicted"/>
<keyword evidence="1" id="KW-0732">Signal</keyword>
<gene>
    <name evidence="2" type="ORF">C0068_06885</name>
</gene>
<dbReference type="EMBL" id="PQGG01000016">
    <property type="protein sequence ID" value="POP53361.1"/>
    <property type="molecule type" value="Genomic_DNA"/>
</dbReference>
<evidence type="ECO:0000313" key="2">
    <source>
        <dbReference type="EMBL" id="POP53361.1"/>
    </source>
</evidence>
<protein>
    <recommendedName>
        <fullName evidence="4">DUF2796 domain-containing protein</fullName>
    </recommendedName>
</protein>
<feature type="chain" id="PRO_5015572131" description="DUF2796 domain-containing protein" evidence="1">
    <location>
        <begin position="23"/>
        <end position="193"/>
    </location>
</feature>
<dbReference type="Pfam" id="PF10986">
    <property type="entry name" value="ZrgA"/>
    <property type="match status" value="1"/>
</dbReference>
<evidence type="ECO:0000313" key="3">
    <source>
        <dbReference type="Proteomes" id="UP000237222"/>
    </source>
</evidence>